<dbReference type="Pfam" id="PF07103">
    <property type="entry name" value="DUF1365"/>
    <property type="match status" value="1"/>
</dbReference>
<dbReference type="PANTHER" id="PTHR33973">
    <property type="entry name" value="OS07G0153300 PROTEIN"/>
    <property type="match status" value="1"/>
</dbReference>
<dbReference type="KEGG" id="saga:M5M_07935"/>
<organism evidence="1">
    <name type="scientific">Simiduia agarivorans (strain DSM 21679 / JCM 13881 / BCRC 17597 / SA1)</name>
    <dbReference type="NCBI Taxonomy" id="1117647"/>
    <lineage>
        <taxon>Bacteria</taxon>
        <taxon>Pseudomonadati</taxon>
        <taxon>Pseudomonadota</taxon>
        <taxon>Gammaproteobacteria</taxon>
        <taxon>Cellvibrionales</taxon>
        <taxon>Cellvibrionaceae</taxon>
        <taxon>Simiduia</taxon>
    </lineage>
</organism>
<dbReference type="EMBL" id="CP003746">
    <property type="protein sequence ID" value="AFU98776.1"/>
    <property type="molecule type" value="Genomic_DNA"/>
</dbReference>
<name>H8YHY5_SIMAS</name>
<dbReference type="HOGENOM" id="CLU_065913_0_0_6"/>
<dbReference type="PANTHER" id="PTHR33973:SF4">
    <property type="entry name" value="OS07G0153300 PROTEIN"/>
    <property type="match status" value="1"/>
</dbReference>
<protein>
    <submittedName>
        <fullName evidence="1">ParA3</fullName>
    </submittedName>
    <submittedName>
        <fullName evidence="2">Plasmid partition ParA-like protein</fullName>
    </submittedName>
</protein>
<dbReference type="AlphaFoldDB" id="H8YHY5"/>
<evidence type="ECO:0000313" key="2">
    <source>
        <dbReference type="EMBL" id="AFU98776.1"/>
    </source>
</evidence>
<dbReference type="RefSeq" id="WP_015046941.1">
    <property type="nucleotide sequence ID" value="NC_018868.3"/>
</dbReference>
<reference evidence="1" key="1">
    <citation type="submission" date="2011-03" db="EMBL/GenBank/DDBJ databases">
        <title>Cell division related genes in Simiduia agarivorans SA1.</title>
        <authorList>
            <person name="Lin S.Y."/>
            <person name="Shieh W.Y."/>
            <person name="Tang S.-L."/>
        </authorList>
    </citation>
    <scope>NUCLEOTIDE SEQUENCE</scope>
    <source>
        <strain evidence="1">SA1</strain>
    </source>
</reference>
<evidence type="ECO:0000313" key="3">
    <source>
        <dbReference type="Proteomes" id="UP000000466"/>
    </source>
</evidence>
<reference evidence="2 3" key="2">
    <citation type="journal article" date="2013" name="Genome Announc.">
        <title>Complete genome sequence of Simiduia agarivorans SA1(T), a marine bacterium able to degrade a variety of polysaccharides.</title>
        <authorList>
            <person name="Lin S.Y."/>
            <person name="Shieh W.Y."/>
            <person name="Chen J.S."/>
            <person name="Tang S.L."/>
        </authorList>
    </citation>
    <scope>NUCLEOTIDE SEQUENCE [LARGE SCALE GENOMIC DNA]</scope>
    <source>
        <strain evidence="3">DSM 21679 / JCM 13881 / BCRC 17597 / SA1</strain>
        <strain evidence="2">SA1</strain>
    </source>
</reference>
<gene>
    <name evidence="2" type="primary">parA2</name>
    <name evidence="2" type="ordered locus">M5M_07935</name>
</gene>
<accession>H8YHY5</accession>
<dbReference type="EMBL" id="JF683355">
    <property type="protein sequence ID" value="AFD30835.1"/>
    <property type="molecule type" value="Genomic_DNA"/>
</dbReference>
<sequence>MLASGIYTGKLMHARFAPRFHRFQYDVFMAYLDLDEIDQVCARSWAWSSRRFAPFWIRRKDYFGDPQRPLKQCVYDEVEAACGVRPSGPVRLLTNPRCFGVRMNPISVYYVFDDNATTLAFIVAEVTNTPWDHRALYILDYRQRAVDTRVDFAKAMHVSPFMPMQQFYRWLTNLPGDAIRIHLQNLATGAEVLPEESGAERKCFEALLNLQREECTAPVLSRLVWRFPWMTLKVVWGIYWQAFRLWRKGAHFYSHPGAPEVDTEKQNYSRERLR</sequence>
<proteinExistence type="predicted"/>
<dbReference type="STRING" id="1117647.M5M_07935"/>
<dbReference type="eggNOG" id="COG3496">
    <property type="taxonomic scope" value="Bacteria"/>
</dbReference>
<dbReference type="Proteomes" id="UP000000466">
    <property type="component" value="Chromosome"/>
</dbReference>
<evidence type="ECO:0000313" key="1">
    <source>
        <dbReference type="EMBL" id="AFD30835.1"/>
    </source>
</evidence>
<keyword evidence="3" id="KW-1185">Reference proteome</keyword>
<dbReference type="InterPro" id="IPR010775">
    <property type="entry name" value="DUF1365"/>
</dbReference>